<dbReference type="Proteomes" id="UP000736787">
    <property type="component" value="Unassembled WGS sequence"/>
</dbReference>
<evidence type="ECO:0000313" key="2">
    <source>
        <dbReference type="Proteomes" id="UP000736787"/>
    </source>
</evidence>
<dbReference type="EMBL" id="RCMK01003898">
    <property type="protein sequence ID" value="KAG2873179.1"/>
    <property type="molecule type" value="Genomic_DNA"/>
</dbReference>
<sequence>MLRQPLRLSVRDWVVNAPKTRQSVAGRDTTRLIAMRGSCDRQCGPQRSFLLGRRGAGRAEQQDAKRTQLVNS</sequence>
<reference evidence="1" key="1">
    <citation type="submission" date="2018-10" db="EMBL/GenBank/DDBJ databases">
        <title>Effector identification in a new, highly contiguous assembly of the strawberry crown rot pathogen Phytophthora cactorum.</title>
        <authorList>
            <person name="Armitage A.D."/>
            <person name="Nellist C.F."/>
            <person name="Bates H."/>
            <person name="Vickerstaff R.J."/>
            <person name="Harrison R.J."/>
        </authorList>
    </citation>
    <scope>NUCLEOTIDE SEQUENCE</scope>
    <source>
        <strain evidence="1">4040</strain>
    </source>
</reference>
<organism evidence="1 2">
    <name type="scientific">Phytophthora cactorum</name>
    <dbReference type="NCBI Taxonomy" id="29920"/>
    <lineage>
        <taxon>Eukaryota</taxon>
        <taxon>Sar</taxon>
        <taxon>Stramenopiles</taxon>
        <taxon>Oomycota</taxon>
        <taxon>Peronosporomycetes</taxon>
        <taxon>Peronosporales</taxon>
        <taxon>Peronosporaceae</taxon>
        <taxon>Phytophthora</taxon>
    </lineage>
</organism>
<name>A0A8T1A9H6_9STRA</name>
<evidence type="ECO:0000313" key="1">
    <source>
        <dbReference type="EMBL" id="KAG2873179.1"/>
    </source>
</evidence>
<comment type="caution">
    <text evidence="1">The sequence shown here is derived from an EMBL/GenBank/DDBJ whole genome shotgun (WGS) entry which is preliminary data.</text>
</comment>
<protein>
    <submittedName>
        <fullName evidence="1">Uncharacterized protein</fullName>
    </submittedName>
</protein>
<proteinExistence type="predicted"/>
<accession>A0A8T1A9H6</accession>
<dbReference type="AlphaFoldDB" id="A0A8T1A9H6"/>
<gene>
    <name evidence="1" type="ORF">PC117_g27868</name>
</gene>